<feature type="transmembrane region" description="Helical" evidence="7">
    <location>
        <begin position="142"/>
        <end position="160"/>
    </location>
</feature>
<feature type="transmembrane region" description="Helical" evidence="7">
    <location>
        <begin position="285"/>
        <end position="307"/>
    </location>
</feature>
<feature type="transmembrane region" description="Helical" evidence="7">
    <location>
        <begin position="319"/>
        <end position="341"/>
    </location>
</feature>
<comment type="similarity">
    <text evidence="2">Belongs to the polysaccharide synthase family.</text>
</comment>
<comment type="caution">
    <text evidence="8">The sequence shown here is derived from an EMBL/GenBank/DDBJ whole genome shotgun (WGS) entry which is preliminary data.</text>
</comment>
<keyword evidence="9" id="KW-1185">Reference proteome</keyword>
<feature type="transmembrane region" description="Helical" evidence="7">
    <location>
        <begin position="375"/>
        <end position="393"/>
    </location>
</feature>
<feature type="transmembrane region" description="Helical" evidence="7">
    <location>
        <begin position="433"/>
        <end position="455"/>
    </location>
</feature>
<feature type="transmembrane region" description="Helical" evidence="7">
    <location>
        <begin position="106"/>
        <end position="126"/>
    </location>
</feature>
<name>A0A8J2U253_9GAMM</name>
<comment type="subcellular location">
    <subcellularLocation>
        <location evidence="1">Cell membrane</location>
        <topology evidence="1">Multi-pass membrane protein</topology>
    </subcellularLocation>
</comment>
<feature type="transmembrane region" description="Helical" evidence="7">
    <location>
        <begin position="405"/>
        <end position="427"/>
    </location>
</feature>
<dbReference type="RefSeq" id="WP_158100457.1">
    <property type="nucleotide sequence ID" value="NZ_BMDX01000001.1"/>
</dbReference>
<protein>
    <submittedName>
        <fullName evidence="8">Lipopolysaccharide biosynthesis protein</fullName>
    </submittedName>
</protein>
<dbReference type="OrthoDB" id="8538786at2"/>
<reference evidence="9" key="1">
    <citation type="journal article" date="2019" name="Int. J. Syst. Evol. Microbiol.">
        <title>The Global Catalogue of Microorganisms (GCM) 10K type strain sequencing project: providing services to taxonomists for standard genome sequencing and annotation.</title>
        <authorList>
            <consortium name="The Broad Institute Genomics Platform"/>
            <consortium name="The Broad Institute Genome Sequencing Center for Infectious Disease"/>
            <person name="Wu L."/>
            <person name="Ma J."/>
        </authorList>
    </citation>
    <scope>NUCLEOTIDE SEQUENCE [LARGE SCALE GENOMIC DNA]</scope>
    <source>
        <strain evidence="9">CGMCC 1.10130</strain>
    </source>
</reference>
<dbReference type="InterPro" id="IPR050833">
    <property type="entry name" value="Poly_Biosynth_Transport"/>
</dbReference>
<dbReference type="AlphaFoldDB" id="A0A8J2U253"/>
<feature type="transmembrane region" description="Helical" evidence="7">
    <location>
        <begin position="220"/>
        <end position="240"/>
    </location>
</feature>
<evidence type="ECO:0000313" key="9">
    <source>
        <dbReference type="Proteomes" id="UP000619743"/>
    </source>
</evidence>
<dbReference type="EMBL" id="BMDX01000001">
    <property type="protein sequence ID" value="GGA64537.1"/>
    <property type="molecule type" value="Genomic_DNA"/>
</dbReference>
<feature type="transmembrane region" description="Helical" evidence="7">
    <location>
        <begin position="348"/>
        <end position="369"/>
    </location>
</feature>
<feature type="transmembrane region" description="Helical" evidence="7">
    <location>
        <begin position="77"/>
        <end position="100"/>
    </location>
</feature>
<evidence type="ECO:0000256" key="3">
    <source>
        <dbReference type="ARBA" id="ARBA00022475"/>
    </source>
</evidence>
<dbReference type="PANTHER" id="PTHR30250:SF10">
    <property type="entry name" value="LIPOPOLYSACCHARIDE BIOSYNTHESIS PROTEIN WZXC"/>
    <property type="match status" value="1"/>
</dbReference>
<keyword evidence="4 7" id="KW-0812">Transmembrane</keyword>
<keyword evidence="5 7" id="KW-1133">Transmembrane helix</keyword>
<dbReference type="PANTHER" id="PTHR30250">
    <property type="entry name" value="PST FAMILY PREDICTED COLANIC ACID TRANSPORTER"/>
    <property type="match status" value="1"/>
</dbReference>
<evidence type="ECO:0000256" key="4">
    <source>
        <dbReference type="ARBA" id="ARBA00022692"/>
    </source>
</evidence>
<gene>
    <name evidence="8" type="primary">wzx1</name>
    <name evidence="8" type="ORF">GCM10011369_02390</name>
</gene>
<dbReference type="GO" id="GO:0005886">
    <property type="term" value="C:plasma membrane"/>
    <property type="evidence" value="ECO:0007669"/>
    <property type="project" value="UniProtKB-SubCell"/>
</dbReference>
<sequence length="469" mass="50060">MSSRIAKLLWIATEKVGLTLLSLVTFFVYAKFLGPSELGLAILALSIVQGLALVFANLFEDALVRHQQPSPSDFHSAFWGGLVLTSGLSLVVLLAAYSWLSQPLAALVYWALPILPLTATTSIYVAQLRRQGQFKLLSQRQLLGRTCGALFGLAMIAGGYGALAIIGQALIGSILGFATLLIGAEYRPRWQLKMNHATALVSVGWPLALKRLSWDALIRGIPLVLGVVSGAAAVGFYSLAWRLVEMPRSAMVSGILSYALPVFSRRQQDSTQLQTLFCDATKATSLFLVPCFVGLAALVPIVVPWIFGPEWQPAVLPAQVLAIAMAISCTRVFVPVAFTAVSKTSTNLIVDMTTSALALVITCIAGPVWGALAGAMAMLLRVLIALPFGILALQRVVGIDANSQWHAVRPVILASFLMMAFVSAIVANVPLSALVTSGLALFVGIAAYGISLSLINPSWWRDLRGFITS</sequence>
<accession>A0A8J2U253</accession>
<dbReference type="Proteomes" id="UP000619743">
    <property type="component" value="Unassembled WGS sequence"/>
</dbReference>
<keyword evidence="3" id="KW-1003">Cell membrane</keyword>
<keyword evidence="6 7" id="KW-0472">Membrane</keyword>
<evidence type="ECO:0000256" key="1">
    <source>
        <dbReference type="ARBA" id="ARBA00004651"/>
    </source>
</evidence>
<proteinExistence type="inferred from homology"/>
<evidence type="ECO:0000313" key="8">
    <source>
        <dbReference type="EMBL" id="GGA64537.1"/>
    </source>
</evidence>
<evidence type="ECO:0000256" key="2">
    <source>
        <dbReference type="ARBA" id="ARBA00007430"/>
    </source>
</evidence>
<feature type="transmembrane region" description="Helical" evidence="7">
    <location>
        <begin position="38"/>
        <end position="56"/>
    </location>
</feature>
<organism evidence="8 9">
    <name type="scientific">Neiella marina</name>
    <dbReference type="NCBI Taxonomy" id="508461"/>
    <lineage>
        <taxon>Bacteria</taxon>
        <taxon>Pseudomonadati</taxon>
        <taxon>Pseudomonadota</taxon>
        <taxon>Gammaproteobacteria</taxon>
        <taxon>Alteromonadales</taxon>
        <taxon>Echinimonadaceae</taxon>
        <taxon>Neiella</taxon>
    </lineage>
</organism>
<dbReference type="Pfam" id="PF13440">
    <property type="entry name" value="Polysacc_synt_3"/>
    <property type="match status" value="1"/>
</dbReference>
<evidence type="ECO:0000256" key="7">
    <source>
        <dbReference type="SAM" id="Phobius"/>
    </source>
</evidence>
<feature type="transmembrane region" description="Helical" evidence="7">
    <location>
        <begin position="12"/>
        <end position="32"/>
    </location>
</feature>
<evidence type="ECO:0000256" key="6">
    <source>
        <dbReference type="ARBA" id="ARBA00023136"/>
    </source>
</evidence>
<evidence type="ECO:0000256" key="5">
    <source>
        <dbReference type="ARBA" id="ARBA00022989"/>
    </source>
</evidence>